<protein>
    <submittedName>
        <fullName evidence="1">Uncharacterized protein</fullName>
    </submittedName>
</protein>
<comment type="caution">
    <text evidence="1">The sequence shown here is derived from an EMBL/GenBank/DDBJ whole genome shotgun (WGS) entry which is preliminary data.</text>
</comment>
<accession>A0A8S9HV24</accession>
<dbReference type="EMBL" id="QGKY02001250">
    <property type="protein sequence ID" value="KAF2562851.1"/>
    <property type="molecule type" value="Genomic_DNA"/>
</dbReference>
<organism evidence="1">
    <name type="scientific">Brassica cretica</name>
    <name type="common">Mustard</name>
    <dbReference type="NCBI Taxonomy" id="69181"/>
    <lineage>
        <taxon>Eukaryota</taxon>
        <taxon>Viridiplantae</taxon>
        <taxon>Streptophyta</taxon>
        <taxon>Embryophyta</taxon>
        <taxon>Tracheophyta</taxon>
        <taxon>Spermatophyta</taxon>
        <taxon>Magnoliopsida</taxon>
        <taxon>eudicotyledons</taxon>
        <taxon>Gunneridae</taxon>
        <taxon>Pentapetalae</taxon>
        <taxon>rosids</taxon>
        <taxon>malvids</taxon>
        <taxon>Brassicales</taxon>
        <taxon>Brassicaceae</taxon>
        <taxon>Brassiceae</taxon>
        <taxon>Brassica</taxon>
    </lineage>
</organism>
<dbReference type="AlphaFoldDB" id="A0A8S9HV24"/>
<name>A0A8S9HV24_BRACR</name>
<reference evidence="1" key="1">
    <citation type="submission" date="2019-12" db="EMBL/GenBank/DDBJ databases">
        <title>Genome sequencing and annotation of Brassica cretica.</title>
        <authorList>
            <person name="Studholme D.J."/>
            <person name="Sarris P.F."/>
        </authorList>
    </citation>
    <scope>NUCLEOTIDE SEQUENCE</scope>
    <source>
        <strain evidence="1">PFS-102/07</strain>
        <tissue evidence="1">Leaf</tissue>
    </source>
</reference>
<evidence type="ECO:0000313" key="1">
    <source>
        <dbReference type="EMBL" id="KAF2562851.1"/>
    </source>
</evidence>
<sequence>MEGSFSVSTNKDPYVLYEFDVSSYSSLKSNKVWKQREFGGYSDFTRLVCPHTSLFVQRYFYRDFGKLRRKEERARRFSVFKEYNREGRQVLQELSGILDLSLKLRFWRSLQAELILYKIFATKRYFTDNPSYSLIYVSKVLVYLG</sequence>
<proteinExistence type="predicted"/>
<gene>
    <name evidence="1" type="ORF">F2Q70_00017334</name>
</gene>